<evidence type="ECO:0000313" key="3">
    <source>
        <dbReference type="Proteomes" id="UP000192277"/>
    </source>
</evidence>
<evidence type="ECO:0000313" key="2">
    <source>
        <dbReference type="EMBL" id="OQP42286.1"/>
    </source>
</evidence>
<evidence type="ECO:0008006" key="4">
    <source>
        <dbReference type="Google" id="ProtNLM"/>
    </source>
</evidence>
<sequence length="365" mass="39177">MNYFKNTTAYVSLAFLASVLVFSACKKDKGMDNPTANQIAPGQGAAGDLLTLTGSDLANMQTIVFEKDNVPVLFNPNLNTANAVLFRVPDTASGGQQNIVFTNTAGKQLLVPFNVLAYPKVTDASDFNFENGTTLELTGINLEEVTKVVIHGTTDQATIVSKSKKKLVIKMPATTIARATLDISNPTGTSTTTLEFVCRPNNFIVFDDDWGKAGAYGIGTIQSWSFDCSPYKSTGITPKAGSALLQVDYTKGGGGLSTFLGCDWATPNSTFSKAYKTAFLTFWARTEGADVDLTIVPDNPWSGNDIWGAATAFGSKNITVPKGKWTYFKIPADFITGDYSRLDIKIGGSGALKTTVYFDDIIMVK</sequence>
<dbReference type="RefSeq" id="WP_014220567.1">
    <property type="nucleotide sequence ID" value="NZ_LWBO01000044.1"/>
</dbReference>
<feature type="chain" id="PRO_5046640137" description="Cell surface receptor IPT/TIG domain protein" evidence="1">
    <location>
        <begin position="24"/>
        <end position="365"/>
    </location>
</feature>
<keyword evidence="1" id="KW-0732">Signal</keyword>
<comment type="caution">
    <text evidence="2">The sequence shown here is derived from an EMBL/GenBank/DDBJ whole genome shotgun (WGS) entry which is preliminary data.</text>
</comment>
<proteinExistence type="predicted"/>
<protein>
    <recommendedName>
        <fullName evidence="4">Cell surface receptor IPT/TIG domain protein</fullName>
    </recommendedName>
</protein>
<organism evidence="2 3">
    <name type="scientific">Niastella koreensis</name>
    <dbReference type="NCBI Taxonomy" id="354356"/>
    <lineage>
        <taxon>Bacteria</taxon>
        <taxon>Pseudomonadati</taxon>
        <taxon>Bacteroidota</taxon>
        <taxon>Chitinophagia</taxon>
        <taxon>Chitinophagales</taxon>
        <taxon>Chitinophagaceae</taxon>
        <taxon>Niastella</taxon>
    </lineage>
</organism>
<name>A0ABX3NPM9_9BACT</name>
<evidence type="ECO:0000256" key="1">
    <source>
        <dbReference type="SAM" id="SignalP"/>
    </source>
</evidence>
<dbReference type="EMBL" id="LWBO01000044">
    <property type="protein sequence ID" value="OQP42286.1"/>
    <property type="molecule type" value="Genomic_DNA"/>
</dbReference>
<dbReference type="SUPFAM" id="SSF81296">
    <property type="entry name" value="E set domains"/>
    <property type="match status" value="2"/>
</dbReference>
<dbReference type="Proteomes" id="UP000192277">
    <property type="component" value="Unassembled WGS sequence"/>
</dbReference>
<dbReference type="Gene3D" id="2.60.40.10">
    <property type="entry name" value="Immunoglobulins"/>
    <property type="match status" value="2"/>
</dbReference>
<accession>A0ABX3NPM9</accession>
<gene>
    <name evidence="2" type="ORF">A4D02_11920</name>
</gene>
<dbReference type="InterPro" id="IPR013783">
    <property type="entry name" value="Ig-like_fold"/>
</dbReference>
<reference evidence="2 3" key="1">
    <citation type="submission" date="2016-04" db="EMBL/GenBank/DDBJ databases">
        <authorList>
            <person name="Chen L."/>
            <person name="Zhuang W."/>
            <person name="Wang G."/>
        </authorList>
    </citation>
    <scope>NUCLEOTIDE SEQUENCE [LARGE SCALE GENOMIC DNA]</scope>
    <source>
        <strain evidence="3">GR20</strain>
    </source>
</reference>
<dbReference type="InterPro" id="IPR014756">
    <property type="entry name" value="Ig_E-set"/>
</dbReference>
<feature type="signal peptide" evidence="1">
    <location>
        <begin position="1"/>
        <end position="23"/>
    </location>
</feature>
<dbReference type="Gene3D" id="2.60.120.260">
    <property type="entry name" value="Galactose-binding domain-like"/>
    <property type="match status" value="1"/>
</dbReference>
<keyword evidence="3" id="KW-1185">Reference proteome</keyword>
<dbReference type="PROSITE" id="PS51257">
    <property type="entry name" value="PROKAR_LIPOPROTEIN"/>
    <property type="match status" value="1"/>
</dbReference>